<proteinExistence type="inferred from homology"/>
<dbReference type="Proteomes" id="UP001292079">
    <property type="component" value="Unassembled WGS sequence"/>
</dbReference>
<dbReference type="PANTHER" id="PTHR34252">
    <property type="entry name" value="UPF0705 PROTEIN C11ORF49"/>
    <property type="match status" value="1"/>
</dbReference>
<comment type="subcellular location">
    <subcellularLocation>
        <location evidence="1">Cytoplasm</location>
        <location evidence="1">Cytoskeleton</location>
        <location evidence="1">Microtubule organizing center</location>
        <location evidence="1">Centrosome</location>
        <location evidence="1">Centriolar satellite</location>
    </subcellularLocation>
</comment>
<sequence>MSLSKCSNHFLDDLPIHRFSECDLNIYFQDIVNQLLHIRQSGERINIKLFLSKYFEHVINGTHTILREFRYVSAIPYNRITFLLNLWTAFASFNDKGLTIEEFYTIVQLFCSDIPSEIFSYCQKTLKIVYKTTIVYPYKELFCVFQFHFYFNEFVSVLISEPTKSDKVVNANIVGLDDINNGLSEMVGKSGVSNRDTEGSQISVASECCFKRRVVINLPDKYVDSIDFLNFTRDLYSKSTLLLPPKSVMRKCAKTYLLHSRFNLYGLFSSLATDHLLIKELGFPQISGSSTS</sequence>
<protein>
    <recommendedName>
        <fullName evidence="7">Centriolar satellite-associated tubulin polyglutamylase complex regulator 1</fullName>
    </recommendedName>
</protein>
<organism evidence="9 10">
    <name type="scientific">Schistosoma mekongi</name>
    <name type="common">Parasitic worm</name>
    <dbReference type="NCBI Taxonomy" id="38744"/>
    <lineage>
        <taxon>Eukaryota</taxon>
        <taxon>Metazoa</taxon>
        <taxon>Spiralia</taxon>
        <taxon>Lophotrochozoa</taxon>
        <taxon>Platyhelminthes</taxon>
        <taxon>Trematoda</taxon>
        <taxon>Digenea</taxon>
        <taxon>Strigeidida</taxon>
        <taxon>Schistosomatoidea</taxon>
        <taxon>Schistosomatidae</taxon>
        <taxon>Schistosoma</taxon>
    </lineage>
</organism>
<keyword evidence="4" id="KW-0493">Microtubule</keyword>
<evidence type="ECO:0000256" key="1">
    <source>
        <dbReference type="ARBA" id="ARBA00004607"/>
    </source>
</evidence>
<evidence type="ECO:0000256" key="5">
    <source>
        <dbReference type="ARBA" id="ARBA00023212"/>
    </source>
</evidence>
<dbReference type="AlphaFoldDB" id="A0AAE2D3X4"/>
<gene>
    <name evidence="9" type="ORF">MN116_005845</name>
</gene>
<reference evidence="9" key="1">
    <citation type="submission" date="2022-04" db="EMBL/GenBank/DDBJ databases">
        <authorList>
            <person name="Xu L."/>
            <person name="Lv Z."/>
        </authorList>
    </citation>
    <scope>NUCLEOTIDE SEQUENCE</scope>
    <source>
        <strain evidence="9">LV_2022a</strain>
    </source>
</reference>
<dbReference type="PANTHER" id="PTHR34252:SF1">
    <property type="entry name" value="CENTRIOLAR SATELLITE-ASSOCIATED TUBULIN POLYGLUTAMYLASE COMPLEX REGULATOR 1"/>
    <property type="match status" value="1"/>
</dbReference>
<reference evidence="9" key="2">
    <citation type="journal article" date="2023" name="Infect Dis Poverty">
        <title>Chromosome-scale genome of the human blood fluke Schistosoma mekongi and its implications for public health.</title>
        <authorList>
            <person name="Zhou M."/>
            <person name="Xu L."/>
            <person name="Xu D."/>
            <person name="Chen W."/>
            <person name="Khan J."/>
            <person name="Hu Y."/>
            <person name="Huang H."/>
            <person name="Wei H."/>
            <person name="Zhang Y."/>
            <person name="Chusongsang P."/>
            <person name="Tanasarnprasert K."/>
            <person name="Hu X."/>
            <person name="Limpanont Y."/>
            <person name="Lv Z."/>
        </authorList>
    </citation>
    <scope>NUCLEOTIDE SEQUENCE</scope>
    <source>
        <strain evidence="9">LV_2022a</strain>
    </source>
</reference>
<evidence type="ECO:0000256" key="6">
    <source>
        <dbReference type="ARBA" id="ARBA00033750"/>
    </source>
</evidence>
<dbReference type="GO" id="GO:0005874">
    <property type="term" value="C:microtubule"/>
    <property type="evidence" value="ECO:0007669"/>
    <property type="project" value="UniProtKB-KW"/>
</dbReference>
<comment type="caution">
    <text evidence="9">The sequence shown here is derived from an EMBL/GenBank/DDBJ whole genome shotgun (WGS) entry which is preliminary data.</text>
</comment>
<accession>A0AAE2D3X4</accession>
<evidence type="ECO:0000313" key="10">
    <source>
        <dbReference type="Proteomes" id="UP001292079"/>
    </source>
</evidence>
<dbReference type="EMBL" id="JALJAT010000004">
    <property type="protein sequence ID" value="KAK4470274.1"/>
    <property type="molecule type" value="Genomic_DNA"/>
</dbReference>
<evidence type="ECO:0000256" key="4">
    <source>
        <dbReference type="ARBA" id="ARBA00022701"/>
    </source>
</evidence>
<dbReference type="InterPro" id="IPR038968">
    <property type="entry name" value="CSTPP1"/>
</dbReference>
<evidence type="ECO:0000256" key="7">
    <source>
        <dbReference type="ARBA" id="ARBA00033769"/>
    </source>
</evidence>
<evidence type="ECO:0000313" key="9">
    <source>
        <dbReference type="EMBL" id="KAK4470274.1"/>
    </source>
</evidence>
<evidence type="ECO:0000256" key="8">
    <source>
        <dbReference type="ARBA" id="ARBA00045673"/>
    </source>
</evidence>
<keyword evidence="5" id="KW-0206">Cytoskeleton</keyword>
<dbReference type="GO" id="GO:0034451">
    <property type="term" value="C:centriolar satellite"/>
    <property type="evidence" value="ECO:0007669"/>
    <property type="project" value="UniProtKB-SubCell"/>
</dbReference>
<evidence type="ECO:0000256" key="2">
    <source>
        <dbReference type="ARBA" id="ARBA00022490"/>
    </source>
</evidence>
<keyword evidence="3" id="KW-0597">Phosphoprotein</keyword>
<keyword evidence="10" id="KW-1185">Reference proteome</keyword>
<keyword evidence="2" id="KW-0963">Cytoplasm</keyword>
<comment type="function">
    <text evidence="8">Regulator of the tubulin polyglutamylase complex (TPGC) that controls cytoskeletal organization, nuclear shape, and cilium disassembly by balancing microtubule and actin assembly. Regulates the assembly and stability of the TPGC and thereby modulates polyglutamylation of the microtubule, which antagonizes MAP4 binding.</text>
</comment>
<comment type="similarity">
    <text evidence="6">Belongs to the CSTPP1 family.</text>
</comment>
<evidence type="ECO:0000256" key="3">
    <source>
        <dbReference type="ARBA" id="ARBA00022553"/>
    </source>
</evidence>
<name>A0AAE2D3X4_SCHME</name>